<dbReference type="OrthoDB" id="7057833at2"/>
<dbReference type="SUPFAM" id="SSF55729">
    <property type="entry name" value="Acyl-CoA N-acyltransferases (Nat)"/>
    <property type="match status" value="1"/>
</dbReference>
<dbReference type="GO" id="GO:0016747">
    <property type="term" value="F:acyltransferase activity, transferring groups other than amino-acyl groups"/>
    <property type="evidence" value="ECO:0007669"/>
    <property type="project" value="InterPro"/>
</dbReference>
<evidence type="ECO:0000313" key="2">
    <source>
        <dbReference type="EMBL" id="UWZ52004.1"/>
    </source>
</evidence>
<protein>
    <submittedName>
        <fullName evidence="2">GNAT family N-acetyltransferase</fullName>
    </submittedName>
</protein>
<sequence length="205" mass="22034">MTSTSTVPALRRAGAGDVAAVAAVLAAALDDTAIAHWLVPDHAERIEVYRRYFDLVTPWFVEHGTVYLSADGAAAAAWVRLDGKFEPEIDDYDRRLAAACGAATERFVRLDEDMLAAHPDGMTHDYLAFLGVAPAAQNRGLGSRLLREHHRVTDADGLPAYLEATGRRNAALYARHGYADTDPVPIGDGPPLYAMLRPAAGVRAA</sequence>
<dbReference type="CDD" id="cd04301">
    <property type="entry name" value="NAT_SF"/>
    <property type="match status" value="1"/>
</dbReference>
<name>A0A9Q9I8Z2_9ACTN</name>
<evidence type="ECO:0000313" key="3">
    <source>
        <dbReference type="Proteomes" id="UP001058003"/>
    </source>
</evidence>
<dbReference type="PANTHER" id="PTHR42791">
    <property type="entry name" value="GNAT FAMILY ACETYLTRANSFERASE"/>
    <property type="match status" value="1"/>
</dbReference>
<dbReference type="Pfam" id="PF13508">
    <property type="entry name" value="Acetyltransf_7"/>
    <property type="match status" value="1"/>
</dbReference>
<dbReference type="PANTHER" id="PTHR42791:SF1">
    <property type="entry name" value="N-ACETYLTRANSFERASE DOMAIN-CONTAINING PROTEIN"/>
    <property type="match status" value="1"/>
</dbReference>
<dbReference type="KEGG" id="daur:Daura_35640"/>
<dbReference type="InterPro" id="IPR052523">
    <property type="entry name" value="Trichothecene_AcTrans"/>
</dbReference>
<evidence type="ECO:0000259" key="1">
    <source>
        <dbReference type="PROSITE" id="PS51186"/>
    </source>
</evidence>
<dbReference type="Proteomes" id="UP001058003">
    <property type="component" value="Chromosome"/>
</dbReference>
<reference evidence="2" key="1">
    <citation type="submission" date="2021-04" db="EMBL/GenBank/DDBJ databases">
        <title>Dactylosporangium aurantiacum NRRL B-8018 full assembly.</title>
        <authorList>
            <person name="Hartkoorn R.C."/>
            <person name="Beaudoing E."/>
            <person name="Hot D."/>
        </authorList>
    </citation>
    <scope>NUCLEOTIDE SEQUENCE</scope>
    <source>
        <strain evidence="2">NRRL B-8018</strain>
    </source>
</reference>
<dbReference type="EMBL" id="CP073767">
    <property type="protein sequence ID" value="UWZ52004.1"/>
    <property type="molecule type" value="Genomic_DNA"/>
</dbReference>
<dbReference type="AlphaFoldDB" id="A0A9Q9I8Z2"/>
<dbReference type="InterPro" id="IPR000182">
    <property type="entry name" value="GNAT_dom"/>
</dbReference>
<dbReference type="PROSITE" id="PS51186">
    <property type="entry name" value="GNAT"/>
    <property type="match status" value="1"/>
</dbReference>
<accession>A0A9Q9I8Z2</accession>
<dbReference type="RefSeq" id="WP_033358791.1">
    <property type="nucleotide sequence ID" value="NZ_CP073767.1"/>
</dbReference>
<dbReference type="Gene3D" id="3.40.630.30">
    <property type="match status" value="1"/>
</dbReference>
<proteinExistence type="predicted"/>
<feature type="domain" description="N-acetyltransferase" evidence="1">
    <location>
        <begin position="65"/>
        <end position="200"/>
    </location>
</feature>
<keyword evidence="3" id="KW-1185">Reference proteome</keyword>
<organism evidence="2 3">
    <name type="scientific">Dactylosporangium aurantiacum</name>
    <dbReference type="NCBI Taxonomy" id="35754"/>
    <lineage>
        <taxon>Bacteria</taxon>
        <taxon>Bacillati</taxon>
        <taxon>Actinomycetota</taxon>
        <taxon>Actinomycetes</taxon>
        <taxon>Micromonosporales</taxon>
        <taxon>Micromonosporaceae</taxon>
        <taxon>Dactylosporangium</taxon>
    </lineage>
</organism>
<dbReference type="InterPro" id="IPR016181">
    <property type="entry name" value="Acyl_CoA_acyltransferase"/>
</dbReference>
<gene>
    <name evidence="2" type="ORF">Daura_35640</name>
</gene>